<gene>
    <name evidence="3" type="ORF">U9M48_014342</name>
</gene>
<keyword evidence="4" id="KW-1185">Reference proteome</keyword>
<reference evidence="3 4" key="1">
    <citation type="submission" date="2024-02" db="EMBL/GenBank/DDBJ databases">
        <title>High-quality chromosome-scale genome assembly of Pensacola bahiagrass (Paspalum notatum Flugge var. saurae).</title>
        <authorList>
            <person name="Vega J.M."/>
            <person name="Podio M."/>
            <person name="Orjuela J."/>
            <person name="Siena L.A."/>
            <person name="Pessino S.C."/>
            <person name="Combes M.C."/>
            <person name="Mariac C."/>
            <person name="Albertini E."/>
            <person name="Pupilli F."/>
            <person name="Ortiz J.P.A."/>
            <person name="Leblanc O."/>
        </authorList>
    </citation>
    <scope>NUCLEOTIDE SEQUENCE [LARGE SCALE GENOMIC DNA]</scope>
    <source>
        <strain evidence="3">R1</strain>
        <tissue evidence="3">Leaf</tissue>
    </source>
</reference>
<accession>A0AAQ3T1D9</accession>
<dbReference type="InterPro" id="IPR029480">
    <property type="entry name" value="Transpos_assoc"/>
</dbReference>
<protein>
    <recommendedName>
        <fullName evidence="2">Transposase-associated domain-containing protein</fullName>
    </recommendedName>
</protein>
<dbReference type="EMBL" id="CP144747">
    <property type="protein sequence ID" value="WVZ64889.1"/>
    <property type="molecule type" value="Genomic_DNA"/>
</dbReference>
<dbReference type="AlphaFoldDB" id="A0AAQ3T1D9"/>
<sequence length="319" mass="34585">MTNLTLTCEVRHSGIVHLFEMDGDRKAMYDGWRKDEAHSKEWQAVTKAFLDHAFAVLVVLCPCSKRENKWLWAKEDIEEHLCIRGFMPNYLVWRAHGERGERVDQGVDLHEDHDMMDEMLNDLGMGVDRTAEGPGQLPPEVEEFWRFLDASDESSIGTRRELATLLPSSNVSAAGVDRVGATTPGLATTSRVDDGTIGLLATSRVDDGTAGLPDTSGVDGTAGLSTSFGVDSTAELSATSQLATSGMDDTPRLPTTFGGSASRPRGPTPDAKGNDDLTGSGGASGHNYQSPQEYYSMLHFNLDLSKSSNLAKISYEKVV</sequence>
<evidence type="ECO:0000259" key="2">
    <source>
        <dbReference type="Pfam" id="PF13963"/>
    </source>
</evidence>
<organism evidence="3 4">
    <name type="scientific">Paspalum notatum var. saurae</name>
    <dbReference type="NCBI Taxonomy" id="547442"/>
    <lineage>
        <taxon>Eukaryota</taxon>
        <taxon>Viridiplantae</taxon>
        <taxon>Streptophyta</taxon>
        <taxon>Embryophyta</taxon>
        <taxon>Tracheophyta</taxon>
        <taxon>Spermatophyta</taxon>
        <taxon>Magnoliopsida</taxon>
        <taxon>Liliopsida</taxon>
        <taxon>Poales</taxon>
        <taxon>Poaceae</taxon>
        <taxon>PACMAD clade</taxon>
        <taxon>Panicoideae</taxon>
        <taxon>Andropogonodae</taxon>
        <taxon>Paspaleae</taxon>
        <taxon>Paspalinae</taxon>
        <taxon>Paspalum</taxon>
    </lineage>
</organism>
<evidence type="ECO:0000313" key="4">
    <source>
        <dbReference type="Proteomes" id="UP001341281"/>
    </source>
</evidence>
<feature type="domain" description="Transposase-associated" evidence="2">
    <location>
        <begin position="32"/>
        <end position="98"/>
    </location>
</feature>
<feature type="region of interest" description="Disordered" evidence="1">
    <location>
        <begin position="242"/>
        <end position="290"/>
    </location>
</feature>
<dbReference type="Pfam" id="PF13963">
    <property type="entry name" value="Transpos_assoc"/>
    <property type="match status" value="1"/>
</dbReference>
<name>A0AAQ3T1D9_PASNO</name>
<proteinExistence type="predicted"/>
<evidence type="ECO:0000313" key="3">
    <source>
        <dbReference type="EMBL" id="WVZ64889.1"/>
    </source>
</evidence>
<evidence type="ECO:0000256" key="1">
    <source>
        <dbReference type="SAM" id="MobiDB-lite"/>
    </source>
</evidence>
<dbReference type="Proteomes" id="UP001341281">
    <property type="component" value="Chromosome 03"/>
</dbReference>